<reference evidence="5" key="1">
    <citation type="submission" date="2016-10" db="EMBL/GenBank/DDBJ databases">
        <authorList>
            <person name="Varghese N."/>
            <person name="Submissions S."/>
        </authorList>
    </citation>
    <scope>NUCLEOTIDE SEQUENCE [LARGE SCALE GENOMIC DNA]</scope>
    <source>
        <strain evidence="5">DSM 28463</strain>
    </source>
</reference>
<dbReference type="GO" id="GO:0016151">
    <property type="term" value="F:nickel cation binding"/>
    <property type="evidence" value="ECO:0007669"/>
    <property type="project" value="InterPro"/>
</dbReference>
<name>A0A1I5GJ01_9RHOB</name>
<dbReference type="RefSeq" id="WP_092842182.1">
    <property type="nucleotide sequence ID" value="NZ_FOVP01000031.1"/>
</dbReference>
<keyword evidence="3" id="KW-0862">Zinc</keyword>
<keyword evidence="1" id="KW-0533">Nickel</keyword>
<evidence type="ECO:0000256" key="2">
    <source>
        <dbReference type="ARBA" id="ARBA00022723"/>
    </source>
</evidence>
<dbReference type="STRING" id="1005928.SAMN04487859_13128"/>
<dbReference type="InterPro" id="IPR000688">
    <property type="entry name" value="HypA/HybF"/>
</dbReference>
<evidence type="ECO:0000256" key="1">
    <source>
        <dbReference type="ARBA" id="ARBA00022596"/>
    </source>
</evidence>
<dbReference type="Pfam" id="PF01155">
    <property type="entry name" value="HypA"/>
    <property type="match status" value="1"/>
</dbReference>
<dbReference type="Gene3D" id="3.30.2320.50">
    <property type="match status" value="1"/>
</dbReference>
<dbReference type="GO" id="GO:0051604">
    <property type="term" value="P:protein maturation"/>
    <property type="evidence" value="ECO:0007669"/>
    <property type="project" value="InterPro"/>
</dbReference>
<dbReference type="EMBL" id="FOVP01000031">
    <property type="protein sequence ID" value="SFO35922.1"/>
    <property type="molecule type" value="Genomic_DNA"/>
</dbReference>
<keyword evidence="5" id="KW-1185">Reference proteome</keyword>
<protein>
    <submittedName>
        <fullName evidence="4">Hydrogenase nickel incorporation protein HypA/HybF</fullName>
    </submittedName>
</protein>
<evidence type="ECO:0000313" key="4">
    <source>
        <dbReference type="EMBL" id="SFO35922.1"/>
    </source>
</evidence>
<dbReference type="OrthoDB" id="288014at2"/>
<organism evidence="4 5">
    <name type="scientific">Roseovarius lutimaris</name>
    <dbReference type="NCBI Taxonomy" id="1005928"/>
    <lineage>
        <taxon>Bacteria</taxon>
        <taxon>Pseudomonadati</taxon>
        <taxon>Pseudomonadota</taxon>
        <taxon>Alphaproteobacteria</taxon>
        <taxon>Rhodobacterales</taxon>
        <taxon>Roseobacteraceae</taxon>
        <taxon>Roseovarius</taxon>
    </lineage>
</organism>
<accession>A0A1I5GJ01</accession>
<dbReference type="Proteomes" id="UP000198599">
    <property type="component" value="Unassembled WGS sequence"/>
</dbReference>
<keyword evidence="2" id="KW-0479">Metal-binding</keyword>
<gene>
    <name evidence="4" type="ORF">SAMN04487859_13128</name>
</gene>
<dbReference type="AlphaFoldDB" id="A0A1I5GJ01"/>
<sequence>MHELGLARSIAGIAQENAKGRPLKEVRVAIGPLACVERGALEFCWGLVTESTGIAGVGLRFLDADGDTFVVRELEFMEEA</sequence>
<proteinExistence type="predicted"/>
<evidence type="ECO:0000256" key="3">
    <source>
        <dbReference type="ARBA" id="ARBA00022833"/>
    </source>
</evidence>
<evidence type="ECO:0000313" key="5">
    <source>
        <dbReference type="Proteomes" id="UP000198599"/>
    </source>
</evidence>